<proteinExistence type="inferred from homology"/>
<keyword evidence="5" id="KW-0949">S-adenosyl-L-methionine</keyword>
<accession>A0ABR7HLF9</accession>
<keyword evidence="8" id="KW-1185">Reference proteome</keyword>
<name>A0ABR7HLF9_9FIRM</name>
<keyword evidence="4" id="KW-0808">Transferase</keyword>
<keyword evidence="3 7" id="KW-0489">Methyltransferase</keyword>
<dbReference type="PIRSF" id="PIRSF000398">
    <property type="entry name" value="M_m6A_EcoRV"/>
    <property type="match status" value="1"/>
</dbReference>
<dbReference type="InterPro" id="IPR012263">
    <property type="entry name" value="M_m6A_EcoRV"/>
</dbReference>
<evidence type="ECO:0000256" key="4">
    <source>
        <dbReference type="ARBA" id="ARBA00022679"/>
    </source>
</evidence>
<dbReference type="GO" id="GO:0032259">
    <property type="term" value="P:methylation"/>
    <property type="evidence" value="ECO:0007669"/>
    <property type="project" value="UniProtKB-KW"/>
</dbReference>
<dbReference type="GO" id="GO:0008168">
    <property type="term" value="F:methyltransferase activity"/>
    <property type="evidence" value="ECO:0007669"/>
    <property type="project" value="UniProtKB-KW"/>
</dbReference>
<comment type="catalytic activity">
    <reaction evidence="6">
        <text>a 2'-deoxyadenosine in DNA + S-adenosyl-L-methionine = an N(6)-methyl-2'-deoxyadenosine in DNA + S-adenosyl-L-homocysteine + H(+)</text>
        <dbReference type="Rhea" id="RHEA:15197"/>
        <dbReference type="Rhea" id="RHEA-COMP:12418"/>
        <dbReference type="Rhea" id="RHEA-COMP:12419"/>
        <dbReference type="ChEBI" id="CHEBI:15378"/>
        <dbReference type="ChEBI" id="CHEBI:57856"/>
        <dbReference type="ChEBI" id="CHEBI:59789"/>
        <dbReference type="ChEBI" id="CHEBI:90615"/>
        <dbReference type="ChEBI" id="CHEBI:90616"/>
        <dbReference type="EC" id="2.1.1.72"/>
    </reaction>
</comment>
<dbReference type="Gene3D" id="1.10.1020.10">
    <property type="entry name" value="Adenine-specific Methyltransferase, Domain 2"/>
    <property type="match status" value="1"/>
</dbReference>
<dbReference type="Proteomes" id="UP000636755">
    <property type="component" value="Unassembled WGS sequence"/>
</dbReference>
<protein>
    <recommendedName>
        <fullName evidence="2">site-specific DNA-methyltransferase (adenine-specific)</fullName>
        <ecNumber evidence="2">2.1.1.72</ecNumber>
    </recommendedName>
</protein>
<evidence type="ECO:0000256" key="5">
    <source>
        <dbReference type="ARBA" id="ARBA00022691"/>
    </source>
</evidence>
<dbReference type="EC" id="2.1.1.72" evidence="2"/>
<evidence type="ECO:0000313" key="8">
    <source>
        <dbReference type="Proteomes" id="UP000636755"/>
    </source>
</evidence>
<dbReference type="SUPFAM" id="SSF53335">
    <property type="entry name" value="S-adenosyl-L-methionine-dependent methyltransferases"/>
    <property type="match status" value="1"/>
</dbReference>
<dbReference type="EMBL" id="JACOPS010000003">
    <property type="protein sequence ID" value="MBC5728276.1"/>
    <property type="molecule type" value="Genomic_DNA"/>
</dbReference>
<dbReference type="Gene3D" id="3.40.50.150">
    <property type="entry name" value="Vaccinia Virus protein VP39"/>
    <property type="match status" value="1"/>
</dbReference>
<gene>
    <name evidence="7" type="ORF">H8R91_07055</name>
</gene>
<dbReference type="InterPro" id="IPR029063">
    <property type="entry name" value="SAM-dependent_MTases_sf"/>
</dbReference>
<dbReference type="InterPro" id="IPR012327">
    <property type="entry name" value="MeTrfase_D12"/>
</dbReference>
<dbReference type="Pfam" id="PF02086">
    <property type="entry name" value="MethyltransfD12"/>
    <property type="match status" value="1"/>
</dbReference>
<organism evidence="7 8">
    <name type="scientific">Ruminococcus intestinalis</name>
    <dbReference type="NCBI Taxonomy" id="2763066"/>
    <lineage>
        <taxon>Bacteria</taxon>
        <taxon>Bacillati</taxon>
        <taxon>Bacillota</taxon>
        <taxon>Clostridia</taxon>
        <taxon>Eubacteriales</taxon>
        <taxon>Oscillospiraceae</taxon>
        <taxon>Ruminococcus</taxon>
    </lineage>
</organism>
<evidence type="ECO:0000256" key="3">
    <source>
        <dbReference type="ARBA" id="ARBA00022603"/>
    </source>
</evidence>
<evidence type="ECO:0000256" key="1">
    <source>
        <dbReference type="ARBA" id="ARBA00006594"/>
    </source>
</evidence>
<sequence>MNYSPLRYPGGKSKIAPFVSLLIEKTNLGECTYVEPFAGGAGVALSLLFDWTVTSIVINDYDKAIYSMWKAILEETEDFINLVRTVPLTIDEWRKQKQIYNDENKKYSLKLGFATFYLNRTNRSGILAAGPIGGYKQTGNYLMDVRYNREDLIQRIKKISEYKSHIHLYNKDIESFIKNYLPKYQHNAFVYFDPPYYNKGKELYKNFFVHEDHERISKLIKRLDCYWMVTYDDVDAICGLYKDYECKQFDLTYSVANSGKKSEIMFLSDERLWPSEDELKCKKIKINIRKRCSDE</sequence>
<dbReference type="InterPro" id="IPR023095">
    <property type="entry name" value="Ade_MeTrfase_dom_2"/>
</dbReference>
<comment type="similarity">
    <text evidence="1">Belongs to the N(4)/N(6)-methyltransferase family.</text>
</comment>
<reference evidence="7 8" key="1">
    <citation type="submission" date="2020-08" db="EMBL/GenBank/DDBJ databases">
        <title>Genome public.</title>
        <authorList>
            <person name="Liu C."/>
            <person name="Sun Q."/>
        </authorList>
    </citation>
    <scope>NUCLEOTIDE SEQUENCE [LARGE SCALE GENOMIC DNA]</scope>
    <source>
        <strain evidence="7 8">NSJ-71</strain>
    </source>
</reference>
<evidence type="ECO:0000256" key="2">
    <source>
        <dbReference type="ARBA" id="ARBA00011900"/>
    </source>
</evidence>
<dbReference type="PRINTS" id="PR00505">
    <property type="entry name" value="D12N6MTFRASE"/>
</dbReference>
<evidence type="ECO:0000256" key="6">
    <source>
        <dbReference type="ARBA" id="ARBA00047942"/>
    </source>
</evidence>
<evidence type="ECO:0000313" key="7">
    <source>
        <dbReference type="EMBL" id="MBC5728276.1"/>
    </source>
</evidence>
<comment type="caution">
    <text evidence="7">The sequence shown here is derived from an EMBL/GenBank/DDBJ whole genome shotgun (WGS) entry which is preliminary data.</text>
</comment>
<dbReference type="PANTHER" id="PTHR30481:SF2">
    <property type="entry name" value="SITE-SPECIFIC DNA-METHYLTRANSFERASE (ADENINE-SPECIFIC)"/>
    <property type="match status" value="1"/>
</dbReference>
<dbReference type="PANTHER" id="PTHR30481">
    <property type="entry name" value="DNA ADENINE METHYLASE"/>
    <property type="match status" value="1"/>
</dbReference>